<dbReference type="PROSITE" id="PS51192">
    <property type="entry name" value="HELICASE_ATP_BIND_1"/>
    <property type="match status" value="1"/>
</dbReference>
<dbReference type="InterPro" id="IPR001650">
    <property type="entry name" value="Helicase_C-like"/>
</dbReference>
<feature type="coiled-coil region" evidence="8">
    <location>
        <begin position="66"/>
        <end position="93"/>
    </location>
</feature>
<evidence type="ECO:0000256" key="8">
    <source>
        <dbReference type="SAM" id="Coils"/>
    </source>
</evidence>
<keyword evidence="6" id="KW-0067">ATP-binding</keyword>
<dbReference type="GO" id="GO:0005730">
    <property type="term" value="C:nucleolus"/>
    <property type="evidence" value="ECO:0007669"/>
    <property type="project" value="TreeGrafter"/>
</dbReference>
<evidence type="ECO:0000259" key="11">
    <source>
        <dbReference type="PROSITE" id="PS51194"/>
    </source>
</evidence>
<evidence type="ECO:0000259" key="10">
    <source>
        <dbReference type="PROSITE" id="PS51192"/>
    </source>
</evidence>
<dbReference type="PROSITE" id="PS51194">
    <property type="entry name" value="HELICASE_CTER"/>
    <property type="match status" value="1"/>
</dbReference>
<evidence type="ECO:0000256" key="7">
    <source>
        <dbReference type="ARBA" id="ARBA00047984"/>
    </source>
</evidence>
<feature type="domain" description="Helicase C-terminal" evidence="11">
    <location>
        <begin position="532"/>
        <end position="695"/>
    </location>
</feature>
<feature type="region of interest" description="Disordered" evidence="9">
    <location>
        <begin position="192"/>
        <end position="224"/>
    </location>
</feature>
<feature type="compositionally biased region" description="Basic and acidic residues" evidence="9">
    <location>
        <begin position="198"/>
        <end position="216"/>
    </location>
</feature>
<keyword evidence="8" id="KW-0175">Coiled coil</keyword>
<evidence type="ECO:0000313" key="12">
    <source>
        <dbReference type="EMBL" id="RWS22482.1"/>
    </source>
</evidence>
<dbReference type="GO" id="GO:0003723">
    <property type="term" value="F:RNA binding"/>
    <property type="evidence" value="ECO:0007669"/>
    <property type="project" value="TreeGrafter"/>
</dbReference>
<sequence>MARKRNRSVAKKVVTDVEQRQQDEVQLQLDVDHSKYDDCNQLVITGDKKIQKKTTKGPVIQQNELSKKKKKKLQKILDRKDRAKDRKAIIEELKKYAVSSEHLSKLTSVCKAEKKRSKSETFDDFSKSNISSSQKRARVLESMEQTCSTSNLTKDLNVVGFDVLSEDDEEELDEATEHRQIITNVDNVDESKMLPTKSSDKLLESESKVGTSKEFESEVETSNNTKEACDIEKTDYMSVPRLHEVEKGRLQLPILAEEQIIMETVRYNPVVVICGETGSGKTTQVPQFLFEAGYARSAKICVTEPRRVAAISMSRRVAYEMNFSNNIVSYQIRFDGNINPETKICFVTDGILMREIQKDFLLSSFSVIIIDEAHERSLYSDILIGLLSRIIPLRYKKGSPLRLIIMSATLRVEDFTSNSNLFKVEPKILRVQSRQFSVTIHFSKKTPEDYVQEAYAKVCSIHRTFGDGGILVFVTGQQEVYQLCSKLRRTFAVKSTASVENNLSADNCREASKKKNVKHKQKKLNDLMPSINLDDYTPLSDEEEEMFNDETEKKSEEEHEVVESSCKPIYCRPLFAKLDEEKQSEIFTPPPEGSRLCVVATNIAETSLTIPGIKYVVDTGKVKVKVFDKLTGVSTMIVTWTSKASADQRAGRAGRTSNGHCFRLYSSAVFKEHFPQFSTPEIVSKPVDELFLQMK</sequence>
<dbReference type="SUPFAM" id="SSF52540">
    <property type="entry name" value="P-loop containing nucleoside triphosphate hydrolases"/>
    <property type="match status" value="1"/>
</dbReference>
<evidence type="ECO:0000256" key="6">
    <source>
        <dbReference type="ARBA" id="ARBA00022840"/>
    </source>
</evidence>
<feature type="domain" description="Helicase ATP-binding" evidence="10">
    <location>
        <begin position="262"/>
        <end position="428"/>
    </location>
</feature>
<gene>
    <name evidence="12" type="ORF">B4U80_07536</name>
</gene>
<dbReference type="Pfam" id="PF00270">
    <property type="entry name" value="DEAD"/>
    <property type="match status" value="1"/>
</dbReference>
<reference evidence="12 13" key="1">
    <citation type="journal article" date="2018" name="Gigascience">
        <title>Genomes of trombidid mites reveal novel predicted allergens and laterally-transferred genes associated with secondary metabolism.</title>
        <authorList>
            <person name="Dong X."/>
            <person name="Chaisiri K."/>
            <person name="Xia D."/>
            <person name="Armstrong S.D."/>
            <person name="Fang Y."/>
            <person name="Donnelly M.J."/>
            <person name="Kadowaki T."/>
            <person name="McGarry J.W."/>
            <person name="Darby A.C."/>
            <person name="Makepeace B.L."/>
        </authorList>
    </citation>
    <scope>NUCLEOTIDE SEQUENCE [LARGE SCALE GENOMIC DNA]</scope>
    <source>
        <strain evidence="12">UoL-UT</strain>
    </source>
</reference>
<dbReference type="Gene3D" id="3.40.50.300">
    <property type="entry name" value="P-loop containing nucleotide triphosphate hydrolases"/>
    <property type="match status" value="2"/>
</dbReference>
<keyword evidence="3" id="KW-0547">Nucleotide-binding</keyword>
<dbReference type="InterPro" id="IPR027417">
    <property type="entry name" value="P-loop_NTPase"/>
</dbReference>
<dbReference type="EMBL" id="NCKV01008681">
    <property type="protein sequence ID" value="RWS22482.1"/>
    <property type="molecule type" value="Genomic_DNA"/>
</dbReference>
<dbReference type="SMART" id="SM00490">
    <property type="entry name" value="HELICc"/>
    <property type="match status" value="1"/>
</dbReference>
<keyword evidence="4" id="KW-0378">Hydrolase</keyword>
<evidence type="ECO:0000256" key="1">
    <source>
        <dbReference type="ARBA" id="ARBA00008792"/>
    </source>
</evidence>
<keyword evidence="5 12" id="KW-0347">Helicase</keyword>
<dbReference type="STRING" id="299467.A0A443S4M6"/>
<evidence type="ECO:0000256" key="5">
    <source>
        <dbReference type="ARBA" id="ARBA00022806"/>
    </source>
</evidence>
<evidence type="ECO:0000256" key="4">
    <source>
        <dbReference type="ARBA" id="ARBA00022801"/>
    </source>
</evidence>
<dbReference type="AlphaFoldDB" id="A0A443S4M6"/>
<dbReference type="GO" id="GO:0000462">
    <property type="term" value="P:maturation of SSU-rRNA from tricistronic rRNA transcript (SSU-rRNA, 5.8S rRNA, LSU-rRNA)"/>
    <property type="evidence" value="ECO:0007669"/>
    <property type="project" value="TreeGrafter"/>
</dbReference>
<evidence type="ECO:0000256" key="3">
    <source>
        <dbReference type="ARBA" id="ARBA00022741"/>
    </source>
</evidence>
<keyword evidence="13" id="KW-1185">Reference proteome</keyword>
<comment type="caution">
    <text evidence="12">The sequence shown here is derived from an EMBL/GenBank/DDBJ whole genome shotgun (WGS) entry which is preliminary data.</text>
</comment>
<dbReference type="EC" id="3.6.4.13" evidence="2"/>
<comment type="catalytic activity">
    <reaction evidence="7">
        <text>ATP + H2O = ADP + phosphate + H(+)</text>
        <dbReference type="Rhea" id="RHEA:13065"/>
        <dbReference type="ChEBI" id="CHEBI:15377"/>
        <dbReference type="ChEBI" id="CHEBI:15378"/>
        <dbReference type="ChEBI" id="CHEBI:30616"/>
        <dbReference type="ChEBI" id="CHEBI:43474"/>
        <dbReference type="ChEBI" id="CHEBI:456216"/>
        <dbReference type="EC" id="3.6.4.13"/>
    </reaction>
</comment>
<dbReference type="SMART" id="SM00487">
    <property type="entry name" value="DEXDc"/>
    <property type="match status" value="1"/>
</dbReference>
<accession>A0A443S4M6</accession>
<protein>
    <recommendedName>
        <fullName evidence="2">RNA helicase</fullName>
        <ecNumber evidence="2">3.6.4.13</ecNumber>
    </recommendedName>
</protein>
<comment type="similarity">
    <text evidence="1">Belongs to the DEAD box helicase family. DEAH subfamily.</text>
</comment>
<dbReference type="Proteomes" id="UP000288716">
    <property type="component" value="Unassembled WGS sequence"/>
</dbReference>
<dbReference type="InterPro" id="IPR011545">
    <property type="entry name" value="DEAD/DEAH_box_helicase_dom"/>
</dbReference>
<dbReference type="GO" id="GO:0005524">
    <property type="term" value="F:ATP binding"/>
    <property type="evidence" value="ECO:0007669"/>
    <property type="project" value="UniProtKB-KW"/>
</dbReference>
<dbReference type="PANTHER" id="PTHR18934:SF99">
    <property type="entry name" value="ATP-DEPENDENT RNA HELICASE DHX37-RELATED"/>
    <property type="match status" value="1"/>
</dbReference>
<evidence type="ECO:0000256" key="2">
    <source>
        <dbReference type="ARBA" id="ARBA00012552"/>
    </source>
</evidence>
<feature type="non-terminal residue" evidence="12">
    <location>
        <position position="695"/>
    </location>
</feature>
<dbReference type="FunFam" id="3.40.50.300:FF:000637">
    <property type="entry name" value="ATP-dependent RNA helicase DHX37/DHR1"/>
    <property type="match status" value="1"/>
</dbReference>
<dbReference type="GO" id="GO:0016787">
    <property type="term" value="F:hydrolase activity"/>
    <property type="evidence" value="ECO:0007669"/>
    <property type="project" value="UniProtKB-KW"/>
</dbReference>
<organism evidence="12 13">
    <name type="scientific">Leptotrombidium deliense</name>
    <dbReference type="NCBI Taxonomy" id="299467"/>
    <lineage>
        <taxon>Eukaryota</taxon>
        <taxon>Metazoa</taxon>
        <taxon>Ecdysozoa</taxon>
        <taxon>Arthropoda</taxon>
        <taxon>Chelicerata</taxon>
        <taxon>Arachnida</taxon>
        <taxon>Acari</taxon>
        <taxon>Acariformes</taxon>
        <taxon>Trombidiformes</taxon>
        <taxon>Prostigmata</taxon>
        <taxon>Anystina</taxon>
        <taxon>Parasitengona</taxon>
        <taxon>Trombiculoidea</taxon>
        <taxon>Trombiculidae</taxon>
        <taxon>Leptotrombidium</taxon>
    </lineage>
</organism>
<dbReference type="PROSITE" id="PS00690">
    <property type="entry name" value="DEAH_ATP_HELICASE"/>
    <property type="match status" value="1"/>
</dbReference>
<proteinExistence type="inferred from homology"/>
<evidence type="ECO:0000256" key="9">
    <source>
        <dbReference type="SAM" id="MobiDB-lite"/>
    </source>
</evidence>
<dbReference type="InterPro" id="IPR002464">
    <property type="entry name" value="DNA/RNA_helicase_DEAH_CS"/>
</dbReference>
<evidence type="ECO:0000313" key="13">
    <source>
        <dbReference type="Proteomes" id="UP000288716"/>
    </source>
</evidence>
<dbReference type="VEuPathDB" id="VectorBase:LDEU009558"/>
<dbReference type="GO" id="GO:0003724">
    <property type="term" value="F:RNA helicase activity"/>
    <property type="evidence" value="ECO:0007669"/>
    <property type="project" value="UniProtKB-EC"/>
</dbReference>
<dbReference type="CDD" id="cd17982">
    <property type="entry name" value="DEXHc_DHX37"/>
    <property type="match status" value="1"/>
</dbReference>
<dbReference type="PANTHER" id="PTHR18934">
    <property type="entry name" value="ATP-DEPENDENT RNA HELICASE"/>
    <property type="match status" value="1"/>
</dbReference>
<name>A0A443S4M6_9ACAR</name>
<dbReference type="Pfam" id="PF00271">
    <property type="entry name" value="Helicase_C"/>
    <property type="match status" value="1"/>
</dbReference>
<dbReference type="InterPro" id="IPR014001">
    <property type="entry name" value="Helicase_ATP-bd"/>
</dbReference>
<dbReference type="OrthoDB" id="6512733at2759"/>
<dbReference type="CDD" id="cd18791">
    <property type="entry name" value="SF2_C_RHA"/>
    <property type="match status" value="1"/>
</dbReference>